<gene>
    <name evidence="1" type="ORF">DERYTH_LOCUS6059</name>
</gene>
<reference evidence="1" key="1">
    <citation type="submission" date="2021-06" db="EMBL/GenBank/DDBJ databases">
        <authorList>
            <person name="Kallberg Y."/>
            <person name="Tangrot J."/>
            <person name="Rosling A."/>
        </authorList>
    </citation>
    <scope>NUCLEOTIDE SEQUENCE</scope>
    <source>
        <strain evidence="1">MA453B</strain>
    </source>
</reference>
<organism evidence="1 2">
    <name type="scientific">Dentiscutata erythropus</name>
    <dbReference type="NCBI Taxonomy" id="1348616"/>
    <lineage>
        <taxon>Eukaryota</taxon>
        <taxon>Fungi</taxon>
        <taxon>Fungi incertae sedis</taxon>
        <taxon>Mucoromycota</taxon>
        <taxon>Glomeromycotina</taxon>
        <taxon>Glomeromycetes</taxon>
        <taxon>Diversisporales</taxon>
        <taxon>Gigasporaceae</taxon>
        <taxon>Dentiscutata</taxon>
    </lineage>
</organism>
<keyword evidence="2" id="KW-1185">Reference proteome</keyword>
<dbReference type="EMBL" id="CAJVPY010002657">
    <property type="protein sequence ID" value="CAG8567903.1"/>
    <property type="molecule type" value="Genomic_DNA"/>
</dbReference>
<name>A0A9N9BL83_9GLOM</name>
<comment type="caution">
    <text evidence="1">The sequence shown here is derived from an EMBL/GenBank/DDBJ whole genome shotgun (WGS) entry which is preliminary data.</text>
</comment>
<dbReference type="OrthoDB" id="2484536at2759"/>
<evidence type="ECO:0000313" key="1">
    <source>
        <dbReference type="EMBL" id="CAG8567903.1"/>
    </source>
</evidence>
<accession>A0A9N9BL83</accession>
<dbReference type="Proteomes" id="UP000789405">
    <property type="component" value="Unassembled WGS sequence"/>
</dbReference>
<dbReference type="AlphaFoldDB" id="A0A9N9BL83"/>
<protein>
    <submittedName>
        <fullName evidence="1">16885_t:CDS:1</fullName>
    </submittedName>
</protein>
<proteinExistence type="predicted"/>
<evidence type="ECO:0000313" key="2">
    <source>
        <dbReference type="Proteomes" id="UP000789405"/>
    </source>
</evidence>
<sequence length="93" mass="10238">MINENGRRNMIVGSINLDEILRDNKKLNNIPEVNGSDNGNNGVSDDAKTSINAKAAMKIMITPITVNIEITTRKGINNMKLIGYNHKAKSGWN</sequence>